<sequence>MKVDLLQLAFQFIKDEIDEITYISRHDQDWYEVKQLAATDPLTFGILLRKLSLPNRRRALIQAFALRTVELRTLLLGDFSDSSSTISDLYHPVKYRRRFTNELLAQFGIIHRVPFDWVYKDGSVVERWNFKNYDFSGIALTHMKDIIPLLRMAEGRNRNVNGYAIQASTDQECYIRLESRADVIVVDLYQANLLSLDQLMSGLKSTSFKWSGFITQSVVPGYRYWTFIGADHESAIVRIMESEFKYIQNDMRL</sequence>
<proteinExistence type="predicted"/>
<dbReference type="RefSeq" id="WP_212949679.1">
    <property type="nucleotide sequence ID" value="NZ_BORW01000009.1"/>
</dbReference>
<dbReference type="Proteomes" id="UP000680638">
    <property type="component" value="Unassembled WGS sequence"/>
</dbReference>
<keyword evidence="2" id="KW-1185">Reference proteome</keyword>
<name>A0ABQ4LXI8_9BACL</name>
<accession>A0ABQ4LXI8</accession>
<evidence type="ECO:0000313" key="2">
    <source>
        <dbReference type="Proteomes" id="UP000680638"/>
    </source>
</evidence>
<reference evidence="1 2" key="1">
    <citation type="submission" date="2021-03" db="EMBL/GenBank/DDBJ databases">
        <title>Antimicrobial resistance genes in bacteria isolated from Japanese honey, and their potential for conferring macrolide and lincosamide resistance in the American foulbrood pathogen Paenibacillus larvae.</title>
        <authorList>
            <person name="Okamoto M."/>
            <person name="Kumagai M."/>
            <person name="Kanamori H."/>
            <person name="Takamatsu D."/>
        </authorList>
    </citation>
    <scope>NUCLEOTIDE SEQUENCE [LARGE SCALE GENOMIC DNA]</scope>
    <source>
        <strain evidence="1 2">J21TS3</strain>
    </source>
</reference>
<gene>
    <name evidence="1" type="ORF">J21TS3_22770</name>
</gene>
<organism evidence="1 2">
    <name type="scientific">Paenibacillus cookii</name>
    <dbReference type="NCBI Taxonomy" id="157839"/>
    <lineage>
        <taxon>Bacteria</taxon>
        <taxon>Bacillati</taxon>
        <taxon>Bacillota</taxon>
        <taxon>Bacilli</taxon>
        <taxon>Bacillales</taxon>
        <taxon>Paenibacillaceae</taxon>
        <taxon>Paenibacillus</taxon>
    </lineage>
</organism>
<dbReference type="EMBL" id="BORW01000009">
    <property type="protein sequence ID" value="GIO67456.1"/>
    <property type="molecule type" value="Genomic_DNA"/>
</dbReference>
<evidence type="ECO:0000313" key="1">
    <source>
        <dbReference type="EMBL" id="GIO67456.1"/>
    </source>
</evidence>
<comment type="caution">
    <text evidence="1">The sequence shown here is derived from an EMBL/GenBank/DDBJ whole genome shotgun (WGS) entry which is preliminary data.</text>
</comment>
<protein>
    <submittedName>
        <fullName evidence="1">Uncharacterized protein</fullName>
    </submittedName>
</protein>